<dbReference type="PANTHER" id="PTHR11452">
    <property type="entry name" value="ALPHA-GALACTOSIDASE/ALPHA-N-ACETYLGALACTOSAMINIDASE"/>
    <property type="match status" value="1"/>
</dbReference>
<feature type="chain" id="PRO_5003558957" description="Alpha-galactosidase" evidence="6">
    <location>
        <begin position="20"/>
        <end position="742"/>
    </location>
</feature>
<dbReference type="EMBL" id="CM001403">
    <property type="protein sequence ID" value="EHQ30643.1"/>
    <property type="molecule type" value="Genomic_DNA"/>
</dbReference>
<dbReference type="Proteomes" id="UP000002774">
    <property type="component" value="Chromosome"/>
</dbReference>
<dbReference type="InterPro" id="IPR013783">
    <property type="entry name" value="Ig-like_fold"/>
</dbReference>
<dbReference type="RefSeq" id="WP_008512534.1">
    <property type="nucleotide sequence ID" value="NZ_CM001403.1"/>
</dbReference>
<dbReference type="SUPFAM" id="SSF51445">
    <property type="entry name" value="(Trans)glycosidases"/>
    <property type="match status" value="1"/>
</dbReference>
<dbReference type="InterPro" id="IPR017853">
    <property type="entry name" value="GH"/>
</dbReference>
<dbReference type="InterPro" id="IPR013780">
    <property type="entry name" value="Glyco_hydro_b"/>
</dbReference>
<reference evidence="8" key="1">
    <citation type="submission" date="2011-09" db="EMBL/GenBank/DDBJ databases">
        <title>The permanent draft genome of Mucilaginibacter paludis DSM 18603.</title>
        <authorList>
            <consortium name="US DOE Joint Genome Institute (JGI-PGF)"/>
            <person name="Lucas S."/>
            <person name="Han J."/>
            <person name="Lapidus A."/>
            <person name="Bruce D."/>
            <person name="Goodwin L."/>
            <person name="Pitluck S."/>
            <person name="Peters L."/>
            <person name="Kyrpides N."/>
            <person name="Mavromatis K."/>
            <person name="Ivanova N."/>
            <person name="Mikhailova N."/>
            <person name="Held B."/>
            <person name="Detter J.C."/>
            <person name="Tapia R."/>
            <person name="Han C."/>
            <person name="Land M."/>
            <person name="Hauser L."/>
            <person name="Markowitz V."/>
            <person name="Cheng J.-F."/>
            <person name="Hugenholtz P."/>
            <person name="Woyke T."/>
            <person name="Wu D."/>
            <person name="Tindall B."/>
            <person name="Brambilla E."/>
            <person name="Klenk H.-P."/>
            <person name="Eisen J.A."/>
        </authorList>
    </citation>
    <scope>NUCLEOTIDE SEQUENCE [LARGE SCALE GENOMIC DNA]</scope>
    <source>
        <strain evidence="8">DSM 18603</strain>
    </source>
</reference>
<dbReference type="GO" id="GO:0004557">
    <property type="term" value="F:alpha-galactosidase activity"/>
    <property type="evidence" value="ECO:0007669"/>
    <property type="project" value="UniProtKB-EC"/>
</dbReference>
<evidence type="ECO:0000259" key="7">
    <source>
        <dbReference type="Pfam" id="PF17801"/>
    </source>
</evidence>
<dbReference type="CDD" id="cd14792">
    <property type="entry name" value="GH27"/>
    <property type="match status" value="1"/>
</dbReference>
<evidence type="ECO:0000256" key="5">
    <source>
        <dbReference type="RuleBase" id="RU361168"/>
    </source>
</evidence>
<dbReference type="OrthoDB" id="9807519at2"/>
<keyword evidence="5" id="KW-1015">Disulfide bond</keyword>
<dbReference type="Gene3D" id="2.60.40.1180">
    <property type="entry name" value="Golgi alpha-mannosidase II"/>
    <property type="match status" value="1"/>
</dbReference>
<evidence type="ECO:0000313" key="8">
    <source>
        <dbReference type="EMBL" id="EHQ30643.1"/>
    </source>
</evidence>
<keyword evidence="4 5" id="KW-0326">Glycosidase</keyword>
<dbReference type="InterPro" id="IPR041233">
    <property type="entry name" value="Melibiase_C"/>
</dbReference>
<comment type="similarity">
    <text evidence="1 5">Belongs to the glycosyl hydrolase 27 family.</text>
</comment>
<comment type="catalytic activity">
    <reaction evidence="5">
        <text>Hydrolysis of terminal, non-reducing alpha-D-galactose residues in alpha-D-galactosides, including galactose oligosaccharides, galactomannans and galactolipids.</text>
        <dbReference type="EC" id="3.2.1.22"/>
    </reaction>
</comment>
<dbReference type="SUPFAM" id="SSF51011">
    <property type="entry name" value="Glycosyl hydrolase domain"/>
    <property type="match status" value="1"/>
</dbReference>
<evidence type="ECO:0000256" key="4">
    <source>
        <dbReference type="ARBA" id="ARBA00023295"/>
    </source>
</evidence>
<sequence>MAKFIIAFIITFNITACLAQNADYIRLDTARFITGDQPEWKNRVFNDHDWKIIKTGEVWQNQGFPDYHGYAWYRIHVRIPSSLKKQAVWGDSLRIYLAHVNDADETYLNGEIIGKTGAFPDDKGGYVSKWPAIRNYAVSANSSVIKWDEDNVIAVKVYDGGGTGGIFMGEPFLDMLEKTDGIAFEAKEIMFLPSGKVLRKLSLQNKFNTTIRGTIHYTINDAAGKKRLRDVNLPVALGPFESKELAIEFPHREGIELVYNYTEQSSGKGKSYTEIAPYILTPRAPLTPVINSAAVLGVKALHPILYRIPVSGSKPINFSIKQLPEGLSLDEKNGIISGSIQANGTYTLLIKASNSLGKYEKSLEIKVGDTLALTPPMGWNSWNCWGLSVSAEKVKSSADAMIQKGLADYGWNYINVDDGWQATGRAGDGEIKANEKFPDMGGLGDYLHQQGLKFGIYSSPGTKTCGGFLGSLGHEGQDAVTYNQWGVDYLKYDLCSYTDVIGNDTSLSVQQKPYMLMRNYLEKQPRDIIYSICQYGIHDVWKWGSSMNGNLWRTTEDITDTWESLYSIGFAQSNFYPYAHPGGWNDPDMLIVGKVGWGENLHASRLTPYEQYTHISLWCLLSAPLLIGCDMSNLDEFTLNLLKNNEVIAVDQDAAGKQAQKMIDKYNFQVWVKQMADGSHVIGIFNLGSSYAGYTLKLTDLGINETASIRDLWAQKNIGNHLRQLIFQIPPHGVRLIKVFAN</sequence>
<proteinExistence type="inferred from homology"/>
<feature type="signal peptide" evidence="6">
    <location>
        <begin position="1"/>
        <end position="19"/>
    </location>
</feature>
<name>H1YCG5_9SPHI</name>
<dbReference type="STRING" id="714943.Mucpa_6592"/>
<dbReference type="eggNOG" id="COG1501">
    <property type="taxonomic scope" value="Bacteria"/>
</dbReference>
<dbReference type="SUPFAM" id="SSF49785">
    <property type="entry name" value="Galactose-binding domain-like"/>
    <property type="match status" value="1"/>
</dbReference>
<dbReference type="Gene3D" id="3.20.20.70">
    <property type="entry name" value="Aldolase class I"/>
    <property type="match status" value="1"/>
</dbReference>
<dbReference type="InterPro" id="IPR002241">
    <property type="entry name" value="Glyco_hydro_27"/>
</dbReference>
<dbReference type="HOGENOM" id="CLU_326487_0_0_10"/>
<dbReference type="GO" id="GO:0005975">
    <property type="term" value="P:carbohydrate metabolic process"/>
    <property type="evidence" value="ECO:0007669"/>
    <property type="project" value="InterPro"/>
</dbReference>
<dbReference type="Gene3D" id="2.60.40.10">
    <property type="entry name" value="Immunoglobulins"/>
    <property type="match status" value="1"/>
</dbReference>
<evidence type="ECO:0000256" key="1">
    <source>
        <dbReference type="ARBA" id="ARBA00009743"/>
    </source>
</evidence>
<dbReference type="eggNOG" id="COG3250">
    <property type="taxonomic scope" value="Bacteria"/>
</dbReference>
<protein>
    <recommendedName>
        <fullName evidence="5">Alpha-galactosidase</fullName>
        <ecNumber evidence="5">3.2.1.22</ecNumber>
    </recommendedName>
    <alternativeName>
        <fullName evidence="5">Melibiase</fullName>
    </alternativeName>
</protein>
<dbReference type="Pfam" id="PF05345">
    <property type="entry name" value="He_PIG"/>
    <property type="match status" value="1"/>
</dbReference>
<evidence type="ECO:0000256" key="3">
    <source>
        <dbReference type="ARBA" id="ARBA00022801"/>
    </source>
</evidence>
<keyword evidence="3 5" id="KW-0378">Hydrolase</keyword>
<dbReference type="InterPro" id="IPR013785">
    <property type="entry name" value="Aldolase_TIM"/>
</dbReference>
<evidence type="ECO:0000256" key="2">
    <source>
        <dbReference type="ARBA" id="ARBA00022729"/>
    </source>
</evidence>
<evidence type="ECO:0000256" key="6">
    <source>
        <dbReference type="SAM" id="SignalP"/>
    </source>
</evidence>
<gene>
    <name evidence="8" type="ORF">Mucpa_6592</name>
</gene>
<organism evidence="8 9">
    <name type="scientific">Mucilaginibacter paludis DSM 18603</name>
    <dbReference type="NCBI Taxonomy" id="714943"/>
    <lineage>
        <taxon>Bacteria</taxon>
        <taxon>Pseudomonadati</taxon>
        <taxon>Bacteroidota</taxon>
        <taxon>Sphingobacteriia</taxon>
        <taxon>Sphingobacteriales</taxon>
        <taxon>Sphingobacteriaceae</taxon>
        <taxon>Mucilaginibacter</taxon>
    </lineage>
</organism>
<accession>H1YCG5</accession>
<dbReference type="PANTHER" id="PTHR11452:SF75">
    <property type="entry name" value="ALPHA-GALACTOSIDASE MEL1"/>
    <property type="match status" value="1"/>
</dbReference>
<dbReference type="EC" id="3.2.1.22" evidence="5"/>
<dbReference type="PRINTS" id="PR00740">
    <property type="entry name" value="GLHYDRLASE27"/>
</dbReference>
<keyword evidence="2 6" id="KW-0732">Signal</keyword>
<keyword evidence="9" id="KW-1185">Reference proteome</keyword>
<dbReference type="Pfam" id="PF17801">
    <property type="entry name" value="Melibiase_C"/>
    <property type="match status" value="1"/>
</dbReference>
<dbReference type="InterPro" id="IPR008979">
    <property type="entry name" value="Galactose-bd-like_sf"/>
</dbReference>
<dbReference type="AlphaFoldDB" id="H1YCG5"/>
<feature type="domain" description="Alpha galactosidase C-terminal" evidence="7">
    <location>
        <begin position="667"/>
        <end position="739"/>
    </location>
</feature>
<dbReference type="Gene3D" id="2.60.120.260">
    <property type="entry name" value="Galactose-binding domain-like"/>
    <property type="match status" value="1"/>
</dbReference>
<dbReference type="Pfam" id="PF16499">
    <property type="entry name" value="Melibiase_2"/>
    <property type="match status" value="1"/>
</dbReference>
<evidence type="ECO:0000313" key="9">
    <source>
        <dbReference type="Proteomes" id="UP000002774"/>
    </source>
</evidence>